<evidence type="ECO:0000313" key="2">
    <source>
        <dbReference type="Proteomes" id="UP001178288"/>
    </source>
</evidence>
<keyword evidence="2" id="KW-1185">Reference proteome</keyword>
<dbReference type="EMBL" id="CP126114">
    <property type="protein sequence ID" value="WHY85734.1"/>
    <property type="molecule type" value="Genomic_DNA"/>
</dbReference>
<reference evidence="1" key="1">
    <citation type="submission" date="2023-05" db="EMBL/GenBank/DDBJ databases">
        <title>Comparative genomics of Bacillaceae isolates and their secondary metabolite potential.</title>
        <authorList>
            <person name="Song L."/>
            <person name="Nielsen L.J."/>
            <person name="Mohite O."/>
            <person name="Xu X."/>
            <person name="Weber T."/>
            <person name="Kovacs A.T."/>
        </authorList>
    </citation>
    <scope>NUCLEOTIDE SEQUENCE</scope>
    <source>
        <strain evidence="1">XLM17</strain>
    </source>
</reference>
<dbReference type="KEGG" id="nnv:QNH39_24530"/>
<organism evidence="1 2">
    <name type="scientific">Neobacillus novalis</name>
    <dbReference type="NCBI Taxonomy" id="220687"/>
    <lineage>
        <taxon>Bacteria</taxon>
        <taxon>Bacillati</taxon>
        <taxon>Bacillota</taxon>
        <taxon>Bacilli</taxon>
        <taxon>Bacillales</taxon>
        <taxon>Bacillaceae</taxon>
        <taxon>Neobacillus</taxon>
    </lineage>
</organism>
<dbReference type="RefSeq" id="WP_066092670.1">
    <property type="nucleotide sequence ID" value="NZ_CP126114.1"/>
</dbReference>
<dbReference type="AlphaFoldDB" id="A0AA95MP36"/>
<sequence>MKNISDTETINKVLSVLRNADWENAKVSISRPPDFKINNLYDIWISPQNNRLEVVIEGENKYVKLSKKGSQVLYEIITGEKLSE</sequence>
<name>A0AA95MP36_9BACI</name>
<dbReference type="Proteomes" id="UP001178288">
    <property type="component" value="Chromosome"/>
</dbReference>
<proteinExistence type="predicted"/>
<protein>
    <submittedName>
        <fullName evidence="1">Uncharacterized protein</fullName>
    </submittedName>
</protein>
<evidence type="ECO:0000313" key="1">
    <source>
        <dbReference type="EMBL" id="WHY85734.1"/>
    </source>
</evidence>
<accession>A0AA95MP36</accession>
<gene>
    <name evidence="1" type="ORF">QNH39_24530</name>
</gene>